<dbReference type="AlphaFoldDB" id="A0A6M4INM3"/>
<dbReference type="InterPro" id="IPR025388">
    <property type="entry name" value="Alginate_export_dom"/>
</dbReference>
<evidence type="ECO:0000256" key="1">
    <source>
        <dbReference type="SAM" id="MobiDB-lite"/>
    </source>
</evidence>
<evidence type="ECO:0000313" key="5">
    <source>
        <dbReference type="Proteomes" id="UP000500938"/>
    </source>
</evidence>
<keyword evidence="5" id="KW-1185">Reference proteome</keyword>
<gene>
    <name evidence="4" type="ORF">HKW67_07445</name>
</gene>
<dbReference type="RefSeq" id="WP_171224779.1">
    <property type="nucleotide sequence ID" value="NZ_CP053085.1"/>
</dbReference>
<evidence type="ECO:0000259" key="3">
    <source>
        <dbReference type="Pfam" id="PF13372"/>
    </source>
</evidence>
<proteinExistence type="predicted"/>
<feature type="region of interest" description="Disordered" evidence="1">
    <location>
        <begin position="29"/>
        <end position="56"/>
    </location>
</feature>
<feature type="domain" description="Alginate export" evidence="3">
    <location>
        <begin position="79"/>
        <end position="486"/>
    </location>
</feature>
<feature type="signal peptide" evidence="2">
    <location>
        <begin position="1"/>
        <end position="24"/>
    </location>
</feature>
<evidence type="ECO:0000313" key="4">
    <source>
        <dbReference type="EMBL" id="QJR35349.1"/>
    </source>
</evidence>
<organism evidence="4 5">
    <name type="scientific">Gemmatimonas groenlandica</name>
    <dbReference type="NCBI Taxonomy" id="2732249"/>
    <lineage>
        <taxon>Bacteria</taxon>
        <taxon>Pseudomonadati</taxon>
        <taxon>Gemmatimonadota</taxon>
        <taxon>Gemmatimonadia</taxon>
        <taxon>Gemmatimonadales</taxon>
        <taxon>Gemmatimonadaceae</taxon>
        <taxon>Gemmatimonas</taxon>
    </lineage>
</organism>
<feature type="chain" id="PRO_5026721495" evidence="2">
    <location>
        <begin position="25"/>
        <end position="494"/>
    </location>
</feature>
<dbReference type="Pfam" id="PF13372">
    <property type="entry name" value="Alginate_exp"/>
    <property type="match status" value="1"/>
</dbReference>
<keyword evidence="2" id="KW-0732">Signal</keyword>
<sequence length="494" mass="53658">MLRFSALVRWSWLLLLVVAVPALAQSSQAPTTGIPPITGNDVARSSSTTAPAPIAKKPAKRWGDALKNIPLSPRWPLTLSVGGQARWREESFRAFNVGALNDDHTQSRVSLNADLVIGRRTGAYGRVLLEGRDAQSYGRNLPGGARPTDADRADVQNLYVDVGYTSSFLRVGRQEIALNRERLFGVPDWANTRRGAQGARLQLTHGRFAFEAVDARPMLVRQSAPNRSDSTARFRTLSFGSAAGAKPLARGLPATWQAYWYEQTLRSGSAIGGAIGGGTSAALTRRLTTGSRLMWQRGTAKSAARSTSLEFEGALQRGHAGARDLSGWFWVTEAQMQWKQRHGAPSLALGVEEASGEKRATATTQEAFAVLYPAAHAHGGYADVIGRSNVRELHAVATWDPIAPVRLRGALYRFDRLRTDDGIYTKQNTIFRAATGSLARHAADEIDLTGTWKASLHWQVIAGGAVVLPGRFLKDTPGSARTERWGFVGTTFTF</sequence>
<evidence type="ECO:0000256" key="2">
    <source>
        <dbReference type="SAM" id="SignalP"/>
    </source>
</evidence>
<accession>A0A6M4INM3</accession>
<dbReference type="Proteomes" id="UP000500938">
    <property type="component" value="Chromosome"/>
</dbReference>
<protein>
    <submittedName>
        <fullName evidence="4">Alginate export family protein</fullName>
    </submittedName>
</protein>
<dbReference type="EMBL" id="CP053085">
    <property type="protein sequence ID" value="QJR35349.1"/>
    <property type="molecule type" value="Genomic_DNA"/>
</dbReference>
<reference evidence="4 5" key="1">
    <citation type="submission" date="2020-05" db="EMBL/GenBank/DDBJ databases">
        <title>Complete genome sequence of Gemmatimonas greenlandica TET16.</title>
        <authorList>
            <person name="Zeng Y."/>
        </authorList>
    </citation>
    <scope>NUCLEOTIDE SEQUENCE [LARGE SCALE GENOMIC DNA]</scope>
    <source>
        <strain evidence="4 5">TET16</strain>
    </source>
</reference>
<dbReference type="KEGG" id="ggr:HKW67_07445"/>
<name>A0A6M4INM3_9BACT</name>